<feature type="domain" description="Anti sigma-E protein RseA C-terminal" evidence="10">
    <location>
        <begin position="130"/>
        <end position="181"/>
    </location>
</feature>
<dbReference type="SUPFAM" id="SSF89069">
    <property type="entry name" value="N-terminal, cytoplasmic domain of anti-sigmaE factor RseA"/>
    <property type="match status" value="1"/>
</dbReference>
<sequence>MQKELLSAYMDGEQVDAAFTEELCKDESLRQSWATYHVARAVMRKESAVILGAGFTAKMADLIEHEEIKRTEMVQSQPTPEEAQRLPFMRKFKAFFAPMAQIAVAAGVCLVAVLGVQSFNAKNNVNNAPETPILQTLPFNNAVQEVSYNAPTKDVATTDQIEQKNRRIGAMLQNYELQRRMHADTLNIGTNQAK</sequence>
<proteinExistence type="inferred from homology"/>
<dbReference type="InterPro" id="IPR036147">
    <property type="entry name" value="Anti-sigma_E_RseA_N_sf"/>
</dbReference>
<feature type="domain" description="Anti sigma-E protein RseA N-terminal" evidence="9">
    <location>
        <begin position="1"/>
        <end position="84"/>
    </location>
</feature>
<keyword evidence="12" id="KW-1185">Reference proteome</keyword>
<dbReference type="PANTHER" id="PTHR38104">
    <property type="match status" value="1"/>
</dbReference>
<evidence type="ECO:0000313" key="11">
    <source>
        <dbReference type="EMBL" id="OOF37876.1"/>
    </source>
</evidence>
<feature type="transmembrane region" description="Helical" evidence="8">
    <location>
        <begin position="94"/>
        <end position="116"/>
    </location>
</feature>
<dbReference type="STRING" id="1908257.BKK47_10880"/>
<comment type="subcellular location">
    <subcellularLocation>
        <location evidence="7">Cell inner membrane</location>
    </subcellularLocation>
    <subcellularLocation>
        <location evidence="1">Cell membrane</location>
        <topology evidence="1">Single-pass membrane protein</topology>
    </subcellularLocation>
</comment>
<name>A0A1V3ID16_9PAST</name>
<dbReference type="PANTHER" id="PTHR38104:SF1">
    <property type="entry name" value="ANTI-SIGMA-E FACTOR RSEA"/>
    <property type="match status" value="1"/>
</dbReference>
<organism evidence="11 12">
    <name type="scientific">Rodentibacter mrazii</name>
    <dbReference type="NCBI Taxonomy" id="1908257"/>
    <lineage>
        <taxon>Bacteria</taxon>
        <taxon>Pseudomonadati</taxon>
        <taxon>Pseudomonadota</taxon>
        <taxon>Gammaproteobacteria</taxon>
        <taxon>Pasteurellales</taxon>
        <taxon>Pasteurellaceae</taxon>
        <taxon>Rodentibacter</taxon>
    </lineage>
</organism>
<dbReference type="Gene3D" id="1.10.10.880">
    <property type="entry name" value="Anti sigma-E protein RseA, N-terminal domain"/>
    <property type="match status" value="1"/>
</dbReference>
<dbReference type="AlphaFoldDB" id="A0A1V3ID16"/>
<dbReference type="InterPro" id="IPR026279">
    <property type="entry name" value="RseA"/>
</dbReference>
<dbReference type="RefSeq" id="WP_077494881.1">
    <property type="nucleotide sequence ID" value="NZ_MLHG01000086.1"/>
</dbReference>
<dbReference type="InterPro" id="IPR052383">
    <property type="entry name" value="Anti-sigma-E_RseA-like"/>
</dbReference>
<protein>
    <recommendedName>
        <fullName evidence="7">Anti-sigma-E factor RseA</fullName>
    </recommendedName>
    <alternativeName>
        <fullName evidence="7">Regulator of SigE</fullName>
    </alternativeName>
    <alternativeName>
        <fullName evidence="7">Sigma-E anti-sigma factor RseA</fullName>
    </alternativeName>
    <alternativeName>
        <fullName evidence="7">Sigma-E factor negative regulatory protein</fullName>
    </alternativeName>
</protein>
<evidence type="ECO:0000256" key="1">
    <source>
        <dbReference type="ARBA" id="ARBA00004162"/>
    </source>
</evidence>
<evidence type="ECO:0000256" key="4">
    <source>
        <dbReference type="ARBA" id="ARBA00022692"/>
    </source>
</evidence>
<comment type="caution">
    <text evidence="11">The sequence shown here is derived from an EMBL/GenBank/DDBJ whole genome shotgun (WGS) entry which is preliminary data.</text>
</comment>
<accession>A0A1V3ID16</accession>
<dbReference type="InterPro" id="IPR005572">
    <property type="entry name" value="Anti-sigma_E_RseA_N"/>
</dbReference>
<keyword evidence="6 7" id="KW-0472">Membrane</keyword>
<gene>
    <name evidence="11" type="ORF">BKK47_10880</name>
</gene>
<evidence type="ECO:0000256" key="5">
    <source>
        <dbReference type="ARBA" id="ARBA00022989"/>
    </source>
</evidence>
<dbReference type="Proteomes" id="UP000189426">
    <property type="component" value="Unassembled WGS sequence"/>
</dbReference>
<dbReference type="GO" id="GO:0005886">
    <property type="term" value="C:plasma membrane"/>
    <property type="evidence" value="ECO:0007669"/>
    <property type="project" value="UniProtKB-SubCell"/>
</dbReference>
<evidence type="ECO:0000256" key="7">
    <source>
        <dbReference type="PIRNR" id="PIRNR016938"/>
    </source>
</evidence>
<keyword evidence="7" id="KW-0997">Cell inner membrane</keyword>
<keyword evidence="3 7" id="KW-1003">Cell membrane</keyword>
<evidence type="ECO:0000256" key="2">
    <source>
        <dbReference type="ARBA" id="ARBA00005837"/>
    </source>
</evidence>
<dbReference type="CDD" id="cd16328">
    <property type="entry name" value="RseA_N"/>
    <property type="match status" value="1"/>
</dbReference>
<comment type="function">
    <text evidence="7">An anti-sigma factor for extracytoplasmic function (ECF) sigma factor sigma-E (RpoE). ECF sigma factors are held in an inactive form by an anti-sigma factor until released by regulated intramembrane proteolysis (RIP). RIP occurs when an extracytoplasmic signal triggers a concerted proteolytic cascade to transmit information and elicit cellular responses. The membrane-spanning regulatory substrate protein is first cut periplasmically (site-1 protease, S1P, DegS), then within the membrane itself (site-2 protease, S2P, RseP), while cytoplasmic proteases finish degrading the anti-sigma factor, liberating sigma-E.</text>
</comment>
<evidence type="ECO:0000256" key="8">
    <source>
        <dbReference type="SAM" id="Phobius"/>
    </source>
</evidence>
<comment type="subunit">
    <text evidence="7">Interacts 1:1 with ECF RNA polymerase sigma-E (RpoE); this inhibits the interaction of sigma-E with the RNA polymerase catalytic core and leads to a decreased expression of sigma-E-regulated genes. Interacts with RseB.</text>
</comment>
<dbReference type="PIRSF" id="PIRSF016938">
    <property type="entry name" value="RseA"/>
    <property type="match status" value="1"/>
</dbReference>
<dbReference type="Gene3D" id="1.20.5.3960">
    <property type="match status" value="1"/>
</dbReference>
<reference evidence="11 12" key="1">
    <citation type="submission" date="2016-10" db="EMBL/GenBank/DDBJ databases">
        <title>Rodentibacter gen. nov. and new species.</title>
        <authorList>
            <person name="Christensen H."/>
        </authorList>
    </citation>
    <scope>NUCLEOTIDE SEQUENCE [LARGE SCALE GENOMIC DNA]</scope>
    <source>
        <strain evidence="11 12">Ppn418</strain>
    </source>
</reference>
<comment type="similarity">
    <text evidence="2 7">Belongs to the RseA family.</text>
</comment>
<dbReference type="GO" id="GO:0016989">
    <property type="term" value="F:sigma factor antagonist activity"/>
    <property type="evidence" value="ECO:0007669"/>
    <property type="project" value="InterPro"/>
</dbReference>
<keyword evidence="5 8" id="KW-1133">Transmembrane helix</keyword>
<keyword evidence="4 8" id="KW-0812">Transmembrane</keyword>
<dbReference type="Pfam" id="PF03872">
    <property type="entry name" value="RseA_N"/>
    <property type="match status" value="1"/>
</dbReference>
<dbReference type="EMBL" id="MLHG01000086">
    <property type="protein sequence ID" value="OOF37876.1"/>
    <property type="molecule type" value="Genomic_DNA"/>
</dbReference>
<evidence type="ECO:0000313" key="12">
    <source>
        <dbReference type="Proteomes" id="UP000189426"/>
    </source>
</evidence>
<evidence type="ECO:0000259" key="10">
    <source>
        <dbReference type="Pfam" id="PF03873"/>
    </source>
</evidence>
<evidence type="ECO:0000259" key="9">
    <source>
        <dbReference type="Pfam" id="PF03872"/>
    </source>
</evidence>
<evidence type="ECO:0000256" key="6">
    <source>
        <dbReference type="ARBA" id="ARBA00023136"/>
    </source>
</evidence>
<dbReference type="Pfam" id="PF03873">
    <property type="entry name" value="RseA_C"/>
    <property type="match status" value="1"/>
</dbReference>
<dbReference type="InterPro" id="IPR005573">
    <property type="entry name" value="Anti-sigma_E_RseA_C"/>
</dbReference>
<evidence type="ECO:0000256" key="3">
    <source>
        <dbReference type="ARBA" id="ARBA00022475"/>
    </source>
</evidence>